<evidence type="ECO:0000256" key="2">
    <source>
        <dbReference type="SAM" id="Phobius"/>
    </source>
</evidence>
<dbReference type="RefSeq" id="WP_245727250.1">
    <property type="nucleotide sequence ID" value="NZ_FNAH01000006.1"/>
</dbReference>
<keyword evidence="2" id="KW-1133">Transmembrane helix</keyword>
<evidence type="ECO:0000313" key="4">
    <source>
        <dbReference type="Proteomes" id="UP000199344"/>
    </source>
</evidence>
<accession>A0A1G7CDQ2</accession>
<dbReference type="Proteomes" id="UP000199344">
    <property type="component" value="Unassembled WGS sequence"/>
</dbReference>
<dbReference type="STRING" id="591205.SAMN05421538_10651"/>
<dbReference type="InterPro" id="IPR046575">
    <property type="entry name" value="DUF6635"/>
</dbReference>
<feature type="region of interest" description="Disordered" evidence="1">
    <location>
        <begin position="1"/>
        <end position="22"/>
    </location>
</feature>
<organism evidence="3 4">
    <name type="scientific">Paracoccus isoporae</name>
    <dbReference type="NCBI Taxonomy" id="591205"/>
    <lineage>
        <taxon>Bacteria</taxon>
        <taxon>Pseudomonadati</taxon>
        <taxon>Pseudomonadota</taxon>
        <taxon>Alphaproteobacteria</taxon>
        <taxon>Rhodobacterales</taxon>
        <taxon>Paracoccaceae</taxon>
        <taxon>Paracoccus</taxon>
    </lineage>
</organism>
<keyword evidence="2" id="KW-0472">Membrane</keyword>
<dbReference type="AlphaFoldDB" id="A0A1G7CDQ2"/>
<keyword evidence="2" id="KW-0812">Transmembrane</keyword>
<keyword evidence="4" id="KW-1185">Reference proteome</keyword>
<evidence type="ECO:0000313" key="3">
    <source>
        <dbReference type="EMBL" id="SDE36816.1"/>
    </source>
</evidence>
<proteinExistence type="predicted"/>
<gene>
    <name evidence="3" type="ORF">SAMN05421538_10651</name>
</gene>
<sequence>MAEDDSAGTGRRPARPIISGRAGDAVPASRDVEIRRFVRRRYGLRGTFALHRAALGWDLLKAPLNVALSPLFLILKLIAGLLSLIGAKRAGAWLASKQVFLTSDVARRIEADLAGFIADLDRKGLGPIAPPETIRREIAAHADLRNAVAEITTSLIVLTLGLLIFNRATPGVISLAGPLAEMRAHDWAVQNFWLGDRLGRAWYWAFPVELRPWEVIATGIVLALIASVVTTFAGLIADPVQVLTGTHRRRLRRLLDRLDRAETTPSTGLAREHLLARMGDLSDAALSLLRSWRS</sequence>
<feature type="transmembrane region" description="Helical" evidence="2">
    <location>
        <begin position="66"/>
        <end position="87"/>
    </location>
</feature>
<evidence type="ECO:0000256" key="1">
    <source>
        <dbReference type="SAM" id="MobiDB-lite"/>
    </source>
</evidence>
<protein>
    <submittedName>
        <fullName evidence="3">Uncharacterized protein</fullName>
    </submittedName>
</protein>
<feature type="transmembrane region" description="Helical" evidence="2">
    <location>
        <begin position="215"/>
        <end position="243"/>
    </location>
</feature>
<reference evidence="3 4" key="1">
    <citation type="submission" date="2016-10" db="EMBL/GenBank/DDBJ databases">
        <authorList>
            <person name="de Groot N.N."/>
        </authorList>
    </citation>
    <scope>NUCLEOTIDE SEQUENCE [LARGE SCALE GENOMIC DNA]</scope>
    <source>
        <strain evidence="3 4">DSM 22220</strain>
    </source>
</reference>
<dbReference type="Pfam" id="PF20340">
    <property type="entry name" value="DUF6635"/>
    <property type="match status" value="1"/>
</dbReference>
<dbReference type="EMBL" id="FNAH01000006">
    <property type="protein sequence ID" value="SDE36816.1"/>
    <property type="molecule type" value="Genomic_DNA"/>
</dbReference>
<name>A0A1G7CDQ2_9RHOB</name>